<protein>
    <submittedName>
        <fullName evidence="1">Uncharacterized protein</fullName>
    </submittedName>
</protein>
<proteinExistence type="predicted"/>
<dbReference type="EMBL" id="CP003178">
    <property type="protein sequence ID" value="AEW00253.1"/>
    <property type="molecule type" value="Genomic_DNA"/>
</dbReference>
<dbReference type="HOGENOM" id="CLU_3382878_0_0_10"/>
<gene>
    <name evidence="1" type="ordered locus">Niako_3970</name>
</gene>
<name>G8T9R0_NIAKG</name>
<organism evidence="1 2">
    <name type="scientific">Niastella koreensis (strain DSM 17620 / KACC 11465 / NBRC 106392 / GR20-10)</name>
    <dbReference type="NCBI Taxonomy" id="700598"/>
    <lineage>
        <taxon>Bacteria</taxon>
        <taxon>Pseudomonadati</taxon>
        <taxon>Bacteroidota</taxon>
        <taxon>Chitinophagia</taxon>
        <taxon>Chitinophagales</taxon>
        <taxon>Chitinophagaceae</taxon>
        <taxon>Niastella</taxon>
    </lineage>
</organism>
<dbReference type="Proteomes" id="UP000005438">
    <property type="component" value="Chromosome"/>
</dbReference>
<dbReference type="AlphaFoldDB" id="G8T9R0"/>
<evidence type="ECO:0000313" key="1">
    <source>
        <dbReference type="EMBL" id="AEW00253.1"/>
    </source>
</evidence>
<dbReference type="KEGG" id="nko:Niako_3970"/>
<sequence length="33" mass="3840">MVLTERISNIKAYSQNKFEKNGTTMGNLYIYVI</sequence>
<dbReference type="STRING" id="700598.Niako_3970"/>
<accession>G8T9R0</accession>
<reference evidence="1 2" key="1">
    <citation type="submission" date="2011-12" db="EMBL/GenBank/DDBJ databases">
        <title>The complete genome of Niastella koreensis GR20-10.</title>
        <authorList>
            <consortium name="US DOE Joint Genome Institute (JGI-PGF)"/>
            <person name="Lucas S."/>
            <person name="Han J."/>
            <person name="Lapidus A."/>
            <person name="Bruce D."/>
            <person name="Goodwin L."/>
            <person name="Pitluck S."/>
            <person name="Peters L."/>
            <person name="Kyrpides N."/>
            <person name="Mavromatis K."/>
            <person name="Ivanova N."/>
            <person name="Mikhailova N."/>
            <person name="Davenport K."/>
            <person name="Saunders E."/>
            <person name="Detter J.C."/>
            <person name="Tapia R."/>
            <person name="Han C."/>
            <person name="Land M."/>
            <person name="Hauser L."/>
            <person name="Markowitz V."/>
            <person name="Cheng J.-F."/>
            <person name="Hugenholtz P."/>
            <person name="Woyke T."/>
            <person name="Wu D."/>
            <person name="Tindall B."/>
            <person name="Pomrenke H."/>
            <person name="Brambilla E."/>
            <person name="Klenk H.-P."/>
            <person name="Eisen J.A."/>
        </authorList>
    </citation>
    <scope>NUCLEOTIDE SEQUENCE [LARGE SCALE GENOMIC DNA]</scope>
    <source>
        <strain evidence="2">DSM 17620 / KACC 11465 / NBRC 106392 / GR20-10</strain>
    </source>
</reference>
<evidence type="ECO:0000313" key="2">
    <source>
        <dbReference type="Proteomes" id="UP000005438"/>
    </source>
</evidence>